<dbReference type="SUPFAM" id="SSF53756">
    <property type="entry name" value="UDP-Glycosyltransferase/glycogen phosphorylase"/>
    <property type="match status" value="1"/>
</dbReference>
<dbReference type="AlphaFoldDB" id="A0A183JAY7"/>
<keyword evidence="5" id="KW-1185">Reference proteome</keyword>
<dbReference type="WBParaSite" id="SBAD_0001345101-mRNA-1">
    <property type="protein sequence ID" value="SBAD_0001345101-mRNA-1"/>
    <property type="gene ID" value="SBAD_0001345101"/>
</dbReference>
<evidence type="ECO:0000259" key="3">
    <source>
        <dbReference type="Pfam" id="PF13439"/>
    </source>
</evidence>
<feature type="domain" description="Glycosyl transferase family 1" evidence="2">
    <location>
        <begin position="76"/>
        <end position="155"/>
    </location>
</feature>
<keyword evidence="1" id="KW-0328">Glycosyltransferase</keyword>
<evidence type="ECO:0000259" key="2">
    <source>
        <dbReference type="Pfam" id="PF00534"/>
    </source>
</evidence>
<dbReference type="OrthoDB" id="734129at2759"/>
<sequence length="219" mass="24716">MMGVPTVFTDHSLFGFADASSIIMNKLLQLVLTNASNVICVSHTSKENTVLRADLSPSKVYVIPNAFDCDLFSAPKTRRGGEQINIVIIGRLVYRKGVDLLASVIPEVCNQHPEVNFIIGGDGSKRILLEEMRERHGLQERVTMLGFVPYNYVRNVSFPEYELNTGKFSPSCIVLGTHSRPDFLKYVVDRSILHDYTRGCQLWVSYASQIFRYFVFSVI</sequence>
<reference evidence="4 5" key="2">
    <citation type="submission" date="2018-11" db="EMBL/GenBank/DDBJ databases">
        <authorList>
            <consortium name="Pathogen Informatics"/>
        </authorList>
    </citation>
    <scope>NUCLEOTIDE SEQUENCE [LARGE SCALE GENOMIC DNA]</scope>
</reference>
<organism evidence="6">
    <name type="scientific">Soboliphyme baturini</name>
    <dbReference type="NCBI Taxonomy" id="241478"/>
    <lineage>
        <taxon>Eukaryota</taxon>
        <taxon>Metazoa</taxon>
        <taxon>Ecdysozoa</taxon>
        <taxon>Nematoda</taxon>
        <taxon>Enoplea</taxon>
        <taxon>Dorylaimia</taxon>
        <taxon>Dioctophymatida</taxon>
        <taxon>Dioctophymatoidea</taxon>
        <taxon>Soboliphymatidae</taxon>
        <taxon>Soboliphyme</taxon>
    </lineage>
</organism>
<accession>A0A183JAY7</accession>
<dbReference type="Pfam" id="PF13439">
    <property type="entry name" value="Glyco_transf_4"/>
    <property type="match status" value="1"/>
</dbReference>
<dbReference type="Pfam" id="PF00534">
    <property type="entry name" value="Glycos_transf_1"/>
    <property type="match status" value="1"/>
</dbReference>
<gene>
    <name evidence="4" type="ORF">SBAD_LOCUS13035</name>
</gene>
<dbReference type="InterPro" id="IPR028098">
    <property type="entry name" value="Glyco_trans_4-like_N"/>
</dbReference>
<feature type="domain" description="Glycosyltransferase subfamily 4-like N-terminal" evidence="3">
    <location>
        <begin position="2"/>
        <end position="70"/>
    </location>
</feature>
<dbReference type="InterPro" id="IPR001296">
    <property type="entry name" value="Glyco_trans_1"/>
</dbReference>
<dbReference type="Proteomes" id="UP000270296">
    <property type="component" value="Unassembled WGS sequence"/>
</dbReference>
<dbReference type="GO" id="GO:0006506">
    <property type="term" value="P:GPI anchor biosynthetic process"/>
    <property type="evidence" value="ECO:0007669"/>
    <property type="project" value="TreeGrafter"/>
</dbReference>
<evidence type="ECO:0000256" key="1">
    <source>
        <dbReference type="ARBA" id="ARBA00022676"/>
    </source>
</evidence>
<dbReference type="EMBL" id="UZAM01019892">
    <property type="protein sequence ID" value="VDP53554.1"/>
    <property type="molecule type" value="Genomic_DNA"/>
</dbReference>
<reference evidence="6" key="1">
    <citation type="submission" date="2016-06" db="UniProtKB">
        <authorList>
            <consortium name="WormBaseParasite"/>
        </authorList>
    </citation>
    <scope>IDENTIFICATION</scope>
</reference>
<protein>
    <submittedName>
        <fullName evidence="6">Glyco_trans_4-like_N domain-containing protein</fullName>
    </submittedName>
</protein>
<evidence type="ECO:0000313" key="4">
    <source>
        <dbReference type="EMBL" id="VDP53554.1"/>
    </source>
</evidence>
<dbReference type="PANTHER" id="PTHR45871:SF1">
    <property type="entry name" value="PHOSPHATIDYLINOSITOL N-ACETYLGLUCOSAMINYLTRANSFERASE SUBUNIT A"/>
    <property type="match status" value="1"/>
</dbReference>
<dbReference type="GO" id="GO:0000506">
    <property type="term" value="C:glycosylphosphatidylinositol-N-acetylglucosaminyltransferase (GPI-GnT) complex"/>
    <property type="evidence" value="ECO:0007669"/>
    <property type="project" value="TreeGrafter"/>
</dbReference>
<evidence type="ECO:0000313" key="5">
    <source>
        <dbReference type="Proteomes" id="UP000270296"/>
    </source>
</evidence>
<evidence type="ECO:0000313" key="6">
    <source>
        <dbReference type="WBParaSite" id="SBAD_0001345101-mRNA-1"/>
    </source>
</evidence>
<proteinExistence type="predicted"/>
<dbReference type="GO" id="GO:0017176">
    <property type="term" value="F:phosphatidylinositol N-acetylglucosaminyltransferase activity"/>
    <property type="evidence" value="ECO:0007669"/>
    <property type="project" value="TreeGrafter"/>
</dbReference>
<dbReference type="Gene3D" id="3.40.50.2000">
    <property type="entry name" value="Glycogen Phosphorylase B"/>
    <property type="match status" value="2"/>
</dbReference>
<keyword evidence="1" id="KW-0808">Transferase</keyword>
<name>A0A183JAY7_9BILA</name>
<dbReference type="PANTHER" id="PTHR45871">
    <property type="entry name" value="N-ACETYLGLUCOSAMINYL-PHOSPHATIDYLINOSITOL BIOSYNTHETIC PROTEIN"/>
    <property type="match status" value="1"/>
</dbReference>